<feature type="active site" evidence="9">
    <location>
        <position position="141"/>
    </location>
</feature>
<gene>
    <name evidence="8" type="primary">purA</name>
    <name evidence="11" type="ORF">ENJ03_02050</name>
</gene>
<feature type="binding site" description="in other chain" evidence="8">
    <location>
        <position position="224"/>
    </location>
    <ligand>
        <name>IMP</name>
        <dbReference type="ChEBI" id="CHEBI:58053"/>
        <note>ligand shared between dimeric partners</note>
    </ligand>
</feature>
<keyword evidence="7 8" id="KW-0342">GTP-binding</keyword>
<dbReference type="GO" id="GO:0005737">
    <property type="term" value="C:cytoplasm"/>
    <property type="evidence" value="ECO:0007669"/>
    <property type="project" value="UniProtKB-SubCell"/>
</dbReference>
<evidence type="ECO:0000256" key="10">
    <source>
        <dbReference type="RuleBase" id="RU000520"/>
    </source>
</evidence>
<evidence type="ECO:0000256" key="7">
    <source>
        <dbReference type="ARBA" id="ARBA00023134"/>
    </source>
</evidence>
<feature type="binding site" evidence="8">
    <location>
        <begin position="40"/>
        <end position="42"/>
    </location>
    <ligand>
        <name>GTP</name>
        <dbReference type="ChEBI" id="CHEBI:37565"/>
    </ligand>
</feature>
<evidence type="ECO:0000256" key="3">
    <source>
        <dbReference type="ARBA" id="ARBA00022723"/>
    </source>
</evidence>
<dbReference type="PROSITE" id="PS00513">
    <property type="entry name" value="ADENYLOSUCCIN_SYN_2"/>
    <property type="match status" value="1"/>
</dbReference>
<dbReference type="PANTHER" id="PTHR11846">
    <property type="entry name" value="ADENYLOSUCCINATE SYNTHETASE"/>
    <property type="match status" value="1"/>
</dbReference>
<dbReference type="GO" id="GO:0005525">
    <property type="term" value="F:GTP binding"/>
    <property type="evidence" value="ECO:0007669"/>
    <property type="project" value="UniProtKB-UniRule"/>
</dbReference>
<comment type="similarity">
    <text evidence="8 10">Belongs to the adenylosuccinate synthetase family.</text>
</comment>
<feature type="binding site" evidence="8">
    <location>
        <position position="305"/>
    </location>
    <ligand>
        <name>GTP</name>
        <dbReference type="ChEBI" id="CHEBI:37565"/>
    </ligand>
</feature>
<feature type="binding site" evidence="8">
    <location>
        <begin position="413"/>
        <end position="415"/>
    </location>
    <ligand>
        <name>GTP</name>
        <dbReference type="ChEBI" id="CHEBI:37565"/>
    </ligand>
</feature>
<feature type="binding site" evidence="8">
    <location>
        <begin position="12"/>
        <end position="18"/>
    </location>
    <ligand>
        <name>GTP</name>
        <dbReference type="ChEBI" id="CHEBI:37565"/>
    </ligand>
</feature>
<dbReference type="UniPathway" id="UPA00075">
    <property type="reaction ID" value="UER00335"/>
</dbReference>
<evidence type="ECO:0000256" key="1">
    <source>
        <dbReference type="ARBA" id="ARBA00011738"/>
    </source>
</evidence>
<dbReference type="Pfam" id="PF00709">
    <property type="entry name" value="Adenylsucc_synt"/>
    <property type="match status" value="1"/>
</dbReference>
<dbReference type="NCBIfam" id="TIGR00184">
    <property type="entry name" value="purA"/>
    <property type="match status" value="1"/>
</dbReference>
<dbReference type="GO" id="GO:0044208">
    <property type="term" value="P:'de novo' AMP biosynthetic process"/>
    <property type="evidence" value="ECO:0007669"/>
    <property type="project" value="UniProtKB-UniRule"/>
</dbReference>
<comment type="pathway">
    <text evidence="8 10">Purine metabolism; AMP biosynthesis via de novo pathway; AMP from IMP: step 1/2.</text>
</comment>
<comment type="subcellular location">
    <subcellularLocation>
        <location evidence="8">Cytoplasm</location>
    </subcellularLocation>
</comment>
<proteinExistence type="inferred from homology"/>
<feature type="binding site" description="in other chain" evidence="8">
    <location>
        <position position="303"/>
    </location>
    <ligand>
        <name>IMP</name>
        <dbReference type="ChEBI" id="CHEBI:58053"/>
        <note>ligand shared between dimeric partners</note>
    </ligand>
</feature>
<feature type="binding site" evidence="8">
    <location>
        <position position="40"/>
    </location>
    <ligand>
        <name>Mg(2+)</name>
        <dbReference type="ChEBI" id="CHEBI:18420"/>
    </ligand>
</feature>
<evidence type="ECO:0000256" key="5">
    <source>
        <dbReference type="ARBA" id="ARBA00022755"/>
    </source>
</evidence>
<feature type="binding site" description="in other chain" evidence="8">
    <location>
        <begin position="38"/>
        <end position="41"/>
    </location>
    <ligand>
        <name>IMP</name>
        <dbReference type="ChEBI" id="CHEBI:58053"/>
        <note>ligand shared between dimeric partners</note>
    </ligand>
</feature>
<dbReference type="InterPro" id="IPR042110">
    <property type="entry name" value="Adenylosuccinate_synth_dom2"/>
</dbReference>
<dbReference type="Gene3D" id="3.40.440.10">
    <property type="entry name" value="Adenylosuccinate Synthetase, subunit A, domain 1"/>
    <property type="match status" value="1"/>
</dbReference>
<feature type="binding site" evidence="8">
    <location>
        <position position="13"/>
    </location>
    <ligand>
        <name>Mg(2+)</name>
        <dbReference type="ChEBI" id="CHEBI:18420"/>
    </ligand>
</feature>
<feature type="active site" description="Proton acceptor" evidence="8">
    <location>
        <position position="13"/>
    </location>
</feature>
<comment type="caution">
    <text evidence="11">The sequence shown here is derived from an EMBL/GenBank/DDBJ whole genome shotgun (WGS) entry which is preliminary data.</text>
</comment>
<feature type="binding site" evidence="8">
    <location>
        <begin position="299"/>
        <end position="305"/>
    </location>
    <ligand>
        <name>substrate</name>
    </ligand>
</feature>
<keyword evidence="4 8" id="KW-0547">Nucleotide-binding</keyword>
<dbReference type="FunFam" id="3.90.170.10:FF:000001">
    <property type="entry name" value="Adenylosuccinate synthetase"/>
    <property type="match status" value="1"/>
</dbReference>
<organism evidence="11">
    <name type="scientific">Desulfofervidus auxilii</name>
    <dbReference type="NCBI Taxonomy" id="1621989"/>
    <lineage>
        <taxon>Bacteria</taxon>
        <taxon>Pseudomonadati</taxon>
        <taxon>Thermodesulfobacteriota</taxon>
        <taxon>Candidatus Desulfofervidia</taxon>
        <taxon>Candidatus Desulfofervidales</taxon>
        <taxon>Candidatus Desulfofervidaceae</taxon>
        <taxon>Candidatus Desulfofervidus</taxon>
    </lineage>
</organism>
<dbReference type="HAMAP" id="MF_00011">
    <property type="entry name" value="Adenylosucc_synth"/>
    <property type="match status" value="1"/>
</dbReference>
<comment type="function">
    <text evidence="8">Plays an important role in the de novo pathway of purine nucleotide biosynthesis. Catalyzes the first committed step in the biosynthesis of AMP from IMP.</text>
</comment>
<sequence length="430" mass="48514">MPALVVVGTQWGDEGKGKIVDVLTEKADFVVRFQGGNNAGHTLVINQKKYIFHLIPSGIFWPQTVCIIGNGVVVDPEVLINEIEKLKNEGLKVDSTKLLISEKAHTIMPYHKALDMAREKKAKQDKIGTTCRGIGPCYEDKVARKGFRLIDLTYPEIFKEKLKTILEEKNFLLKYLDADTIEFEDVYNKYTKYGEYLKPYLTDVSLVLWKAKKEGKKILFEGAQGTFLDIDHGTYPYVTSSNTLAGNACCGAGLGPSEIDMVLGVVKAYTTRVGEGPFPTELKDEIGNHLRDRGNEFGSTTGRPRRCGWLDLVLVKTAVRLNSIKALALTKLDILSGLEKIKICVAYEYEGKIIDYLPASLIEMSKLKPIYKELPGWKKDIKNIKKFEDLPEETKIYLKTIEEYLEVPFYLISIGPERENCLILKNPFEN</sequence>
<evidence type="ECO:0000256" key="2">
    <source>
        <dbReference type="ARBA" id="ARBA00022598"/>
    </source>
</evidence>
<reference evidence="11" key="1">
    <citation type="journal article" date="2020" name="mSystems">
        <title>Genome- and Community-Level Interaction Insights into Carbon Utilization and Element Cycling Functions of Hydrothermarchaeota in Hydrothermal Sediment.</title>
        <authorList>
            <person name="Zhou Z."/>
            <person name="Liu Y."/>
            <person name="Xu W."/>
            <person name="Pan J."/>
            <person name="Luo Z.H."/>
            <person name="Li M."/>
        </authorList>
    </citation>
    <scope>NUCLEOTIDE SEQUENCE [LARGE SCALE GENOMIC DNA]</scope>
    <source>
        <strain evidence="11">HyVt-45</strain>
    </source>
</reference>
<comment type="subunit">
    <text evidence="1 8">Homodimer.</text>
</comment>
<feature type="binding site" evidence="8">
    <location>
        <position position="144"/>
    </location>
    <ligand>
        <name>IMP</name>
        <dbReference type="ChEBI" id="CHEBI:58053"/>
        <note>ligand shared between dimeric partners</note>
    </ligand>
</feature>
<dbReference type="FunFam" id="1.10.300.10:FF:000001">
    <property type="entry name" value="Adenylosuccinate synthetase"/>
    <property type="match status" value="1"/>
</dbReference>
<dbReference type="NCBIfam" id="NF002223">
    <property type="entry name" value="PRK01117.1"/>
    <property type="match status" value="1"/>
</dbReference>
<dbReference type="AlphaFoldDB" id="A0A7V1N2H3"/>
<evidence type="ECO:0000256" key="9">
    <source>
        <dbReference type="PROSITE-ProRule" id="PRU10134"/>
    </source>
</evidence>
<dbReference type="GO" id="GO:0000287">
    <property type="term" value="F:magnesium ion binding"/>
    <property type="evidence" value="ECO:0007669"/>
    <property type="project" value="UniProtKB-UniRule"/>
</dbReference>
<keyword evidence="3 8" id="KW-0479">Metal-binding</keyword>
<dbReference type="GO" id="GO:0046040">
    <property type="term" value="P:IMP metabolic process"/>
    <property type="evidence" value="ECO:0007669"/>
    <property type="project" value="TreeGrafter"/>
</dbReference>
<dbReference type="InterPro" id="IPR033128">
    <property type="entry name" value="Adenylosuccin_syn_Lys_AS"/>
</dbReference>
<dbReference type="InterPro" id="IPR042109">
    <property type="entry name" value="Adenylosuccinate_synth_dom1"/>
</dbReference>
<dbReference type="GO" id="GO:0004019">
    <property type="term" value="F:adenylosuccinate synthase activity"/>
    <property type="evidence" value="ECO:0007669"/>
    <property type="project" value="UniProtKB-UniRule"/>
</dbReference>
<comment type="catalytic activity">
    <reaction evidence="8 10">
        <text>IMP + L-aspartate + GTP = N(6)-(1,2-dicarboxyethyl)-AMP + GDP + phosphate + 2 H(+)</text>
        <dbReference type="Rhea" id="RHEA:15753"/>
        <dbReference type="ChEBI" id="CHEBI:15378"/>
        <dbReference type="ChEBI" id="CHEBI:29991"/>
        <dbReference type="ChEBI" id="CHEBI:37565"/>
        <dbReference type="ChEBI" id="CHEBI:43474"/>
        <dbReference type="ChEBI" id="CHEBI:57567"/>
        <dbReference type="ChEBI" id="CHEBI:58053"/>
        <dbReference type="ChEBI" id="CHEBI:58189"/>
        <dbReference type="EC" id="6.3.4.4"/>
    </reaction>
</comment>
<feature type="active site" description="Proton donor" evidence="8">
    <location>
        <position position="41"/>
    </location>
</feature>
<dbReference type="EMBL" id="DRKW01000117">
    <property type="protein sequence ID" value="HEB73986.1"/>
    <property type="molecule type" value="Genomic_DNA"/>
</dbReference>
<evidence type="ECO:0000256" key="4">
    <source>
        <dbReference type="ARBA" id="ARBA00022741"/>
    </source>
</evidence>
<keyword evidence="8" id="KW-0963">Cytoplasm</keyword>
<feature type="binding site" evidence="8">
    <location>
        <begin position="331"/>
        <end position="333"/>
    </location>
    <ligand>
        <name>GTP</name>
        <dbReference type="ChEBI" id="CHEBI:37565"/>
    </ligand>
</feature>
<dbReference type="SUPFAM" id="SSF52540">
    <property type="entry name" value="P-loop containing nucleoside triphosphate hydrolases"/>
    <property type="match status" value="1"/>
</dbReference>
<dbReference type="PANTHER" id="PTHR11846:SF0">
    <property type="entry name" value="ADENYLOSUCCINATE SYNTHETASE"/>
    <property type="match status" value="1"/>
</dbReference>
<dbReference type="EC" id="6.3.4.4" evidence="8 10"/>
<protein>
    <recommendedName>
        <fullName evidence="8 10">Adenylosuccinate synthetase</fullName>
        <shortName evidence="8">AMPSase</shortName>
        <shortName evidence="8">AdSS</shortName>
        <ecNumber evidence="8 10">6.3.4.4</ecNumber>
    </recommendedName>
    <alternativeName>
        <fullName evidence="8">IMP--aspartate ligase</fullName>
    </alternativeName>
</protein>
<comment type="cofactor">
    <cofactor evidence="8">
        <name>Mg(2+)</name>
        <dbReference type="ChEBI" id="CHEBI:18420"/>
    </cofactor>
    <text evidence="8">Binds 1 Mg(2+) ion per subunit.</text>
</comment>
<dbReference type="CDD" id="cd03108">
    <property type="entry name" value="AdSS"/>
    <property type="match status" value="1"/>
</dbReference>
<evidence type="ECO:0000256" key="6">
    <source>
        <dbReference type="ARBA" id="ARBA00022842"/>
    </source>
</evidence>
<feature type="binding site" description="in other chain" evidence="8">
    <location>
        <begin position="13"/>
        <end position="16"/>
    </location>
    <ligand>
        <name>IMP</name>
        <dbReference type="ChEBI" id="CHEBI:58053"/>
        <note>ligand shared between dimeric partners</note>
    </ligand>
</feature>
<evidence type="ECO:0000256" key="8">
    <source>
        <dbReference type="HAMAP-Rule" id="MF_00011"/>
    </source>
</evidence>
<dbReference type="Gene3D" id="3.90.170.10">
    <property type="entry name" value="Adenylosuccinate Synthetase, subunit A, domain 3"/>
    <property type="match status" value="1"/>
</dbReference>
<dbReference type="SMART" id="SM00788">
    <property type="entry name" value="Adenylsucc_synt"/>
    <property type="match status" value="1"/>
</dbReference>
<keyword evidence="2 8" id="KW-0436">Ligase</keyword>
<feature type="binding site" description="in other chain" evidence="8">
    <location>
        <position position="239"/>
    </location>
    <ligand>
        <name>IMP</name>
        <dbReference type="ChEBI" id="CHEBI:58053"/>
        <note>ligand shared between dimeric partners</note>
    </ligand>
</feature>
<dbReference type="Proteomes" id="UP000886268">
    <property type="component" value="Unassembled WGS sequence"/>
</dbReference>
<dbReference type="InterPro" id="IPR027417">
    <property type="entry name" value="P-loop_NTPase"/>
</dbReference>
<evidence type="ECO:0000313" key="11">
    <source>
        <dbReference type="EMBL" id="HEB73986.1"/>
    </source>
</evidence>
<keyword evidence="6 8" id="KW-0460">Magnesium</keyword>
<keyword evidence="5 8" id="KW-0658">Purine biosynthesis</keyword>
<dbReference type="PROSITE" id="PS01266">
    <property type="entry name" value="ADENYLOSUCCIN_SYN_1"/>
    <property type="match status" value="1"/>
</dbReference>
<dbReference type="InterPro" id="IPR001114">
    <property type="entry name" value="Adenylosuccinate_synthetase"/>
</dbReference>
<dbReference type="InterPro" id="IPR042111">
    <property type="entry name" value="Adenylosuccinate_synth_dom3"/>
</dbReference>
<dbReference type="Gene3D" id="1.10.300.10">
    <property type="entry name" value="Adenylosuccinate Synthetase, subunit A, domain 2"/>
    <property type="match status" value="1"/>
</dbReference>
<dbReference type="InterPro" id="IPR018220">
    <property type="entry name" value="Adenylosuccin_syn_GTP-bd"/>
</dbReference>
<feature type="binding site" description="in other chain" evidence="8">
    <location>
        <position position="130"/>
    </location>
    <ligand>
        <name>IMP</name>
        <dbReference type="ChEBI" id="CHEBI:58053"/>
        <note>ligand shared between dimeric partners</note>
    </ligand>
</feature>
<accession>A0A7V1N2H3</accession>
<name>A0A7V1N2H3_DESA2</name>